<dbReference type="Proteomes" id="UP001159363">
    <property type="component" value="Chromosome X"/>
</dbReference>
<evidence type="ECO:0000313" key="2">
    <source>
        <dbReference type="EMBL" id="KAJ8884801.1"/>
    </source>
</evidence>
<comment type="caution">
    <text evidence="2">The sequence shown here is derived from an EMBL/GenBank/DDBJ whole genome shotgun (WGS) entry which is preliminary data.</text>
</comment>
<accession>A0ABQ9HKE2</accession>
<protein>
    <submittedName>
        <fullName evidence="2">Uncharacterized protein</fullName>
    </submittedName>
</protein>
<gene>
    <name evidence="2" type="ORF">PR048_010997</name>
</gene>
<proteinExistence type="predicted"/>
<keyword evidence="3" id="KW-1185">Reference proteome</keyword>
<sequence length="478" mass="55661">MYYSKDSAPILDPESYQNRAPLSVFDVSKHNDIITNNVIDSQIEITKELEHTTLSDCVHWGSSCAALCAEWLLVSLSGDDIRWTWPEFREEIVRYVMQNSHQNPASQTEVSVRRPNNQYLVNTLSTRTSSEHSPPQRKVNYWQIQDTNGPESRHEHRRSWWHKKFKSRYDGSDKEQREKQHNRVDENNLSPKHSRNKYLDTNECTPEWRPDSWRKVVCDSAEDNSPESRSPSIRVPYASDQTDHYKVYTIDLQESELECLFSDRAEKHHTTFSDMLGKKLSPMEDKWEIVLLAALHQEVVITVHRYLEHYGISIEESVVRSQHCGVSTEDSVVRSQHCGVSAGETLRFAFDVMSKRVRVELELHSYYYAHTFFEKVMQWHAQCIVCYVVVNMIHAPGMSDVTKPTTHQQYLDAKTLSVLIMSLPLYIRNLILVETNINIMAMPDNRRLCYTSECEIEYTTFLPQNIKACCSFMLISAH</sequence>
<organism evidence="2 3">
    <name type="scientific">Dryococelus australis</name>
    <dbReference type="NCBI Taxonomy" id="614101"/>
    <lineage>
        <taxon>Eukaryota</taxon>
        <taxon>Metazoa</taxon>
        <taxon>Ecdysozoa</taxon>
        <taxon>Arthropoda</taxon>
        <taxon>Hexapoda</taxon>
        <taxon>Insecta</taxon>
        <taxon>Pterygota</taxon>
        <taxon>Neoptera</taxon>
        <taxon>Polyneoptera</taxon>
        <taxon>Phasmatodea</taxon>
        <taxon>Verophasmatodea</taxon>
        <taxon>Anareolatae</taxon>
        <taxon>Phasmatidae</taxon>
        <taxon>Eurycanthinae</taxon>
        <taxon>Dryococelus</taxon>
    </lineage>
</organism>
<dbReference type="EMBL" id="JARBHB010000004">
    <property type="protein sequence ID" value="KAJ8884801.1"/>
    <property type="molecule type" value="Genomic_DNA"/>
</dbReference>
<evidence type="ECO:0000313" key="3">
    <source>
        <dbReference type="Proteomes" id="UP001159363"/>
    </source>
</evidence>
<evidence type="ECO:0000256" key="1">
    <source>
        <dbReference type="SAM" id="MobiDB-lite"/>
    </source>
</evidence>
<feature type="region of interest" description="Disordered" evidence="1">
    <location>
        <begin position="125"/>
        <end position="157"/>
    </location>
</feature>
<reference evidence="2 3" key="1">
    <citation type="submission" date="2023-02" db="EMBL/GenBank/DDBJ databases">
        <title>LHISI_Scaffold_Assembly.</title>
        <authorList>
            <person name="Stuart O.P."/>
            <person name="Cleave R."/>
            <person name="Magrath M.J.L."/>
            <person name="Mikheyev A.S."/>
        </authorList>
    </citation>
    <scope>NUCLEOTIDE SEQUENCE [LARGE SCALE GENOMIC DNA]</scope>
    <source>
        <strain evidence="2">Daus_M_001</strain>
        <tissue evidence="2">Leg muscle</tissue>
    </source>
</reference>
<feature type="region of interest" description="Disordered" evidence="1">
    <location>
        <begin position="171"/>
        <end position="201"/>
    </location>
</feature>
<feature type="compositionally biased region" description="Basic and acidic residues" evidence="1">
    <location>
        <begin position="171"/>
        <end position="186"/>
    </location>
</feature>
<name>A0ABQ9HKE2_9NEOP</name>